<dbReference type="PROSITE" id="PS50268">
    <property type="entry name" value="CADHERIN_2"/>
    <property type="match status" value="3"/>
</dbReference>
<dbReference type="Proteomes" id="UP001159363">
    <property type="component" value="Chromosome 2"/>
</dbReference>
<dbReference type="PRINTS" id="PR00205">
    <property type="entry name" value="CADHERIN"/>
</dbReference>
<dbReference type="Pfam" id="PF00028">
    <property type="entry name" value="Cadherin"/>
    <property type="match status" value="1"/>
</dbReference>
<evidence type="ECO:0000256" key="2">
    <source>
        <dbReference type="ARBA" id="ARBA00022692"/>
    </source>
</evidence>
<evidence type="ECO:0000259" key="9">
    <source>
        <dbReference type="PROSITE" id="PS50268"/>
    </source>
</evidence>
<protein>
    <recommendedName>
        <fullName evidence="9">Cadherin domain-containing protein</fullName>
    </recommendedName>
</protein>
<dbReference type="SUPFAM" id="SSF49313">
    <property type="entry name" value="Cadherin-like"/>
    <property type="match status" value="4"/>
</dbReference>
<name>A0ABQ9I4H5_9NEOP</name>
<dbReference type="PANTHER" id="PTHR24026:SF125">
    <property type="entry name" value="FAT-LIKE CADHERIN-RELATED TUMOR SUPPRESSOR HOMOLOG"/>
    <property type="match status" value="1"/>
</dbReference>
<feature type="domain" description="Cadherin" evidence="9">
    <location>
        <begin position="69"/>
        <end position="246"/>
    </location>
</feature>
<gene>
    <name evidence="10" type="ORF">PR048_004085</name>
</gene>
<keyword evidence="5" id="KW-1133">Transmembrane helix</keyword>
<evidence type="ECO:0000256" key="1">
    <source>
        <dbReference type="ARBA" id="ARBA00004370"/>
    </source>
</evidence>
<reference evidence="10 11" key="1">
    <citation type="submission" date="2023-02" db="EMBL/GenBank/DDBJ databases">
        <title>LHISI_Scaffold_Assembly.</title>
        <authorList>
            <person name="Stuart O.P."/>
            <person name="Cleave R."/>
            <person name="Magrath M.J.L."/>
            <person name="Mikheyev A.S."/>
        </authorList>
    </citation>
    <scope>NUCLEOTIDE SEQUENCE [LARGE SCALE GENOMIC DNA]</scope>
    <source>
        <strain evidence="10">Daus_M_001</strain>
        <tissue evidence="10">Leg muscle</tissue>
    </source>
</reference>
<dbReference type="InterPro" id="IPR015919">
    <property type="entry name" value="Cadherin-like_sf"/>
</dbReference>
<keyword evidence="11" id="KW-1185">Reference proteome</keyword>
<dbReference type="InterPro" id="IPR002126">
    <property type="entry name" value="Cadherin-like_dom"/>
</dbReference>
<comment type="caution">
    <text evidence="10">The sequence shown here is derived from an EMBL/GenBank/DDBJ whole genome shotgun (WGS) entry which is preliminary data.</text>
</comment>
<keyword evidence="3" id="KW-0677">Repeat</keyword>
<evidence type="ECO:0000256" key="6">
    <source>
        <dbReference type="ARBA" id="ARBA00023136"/>
    </source>
</evidence>
<accession>A0ABQ9I4H5</accession>
<organism evidence="10 11">
    <name type="scientific">Dryococelus australis</name>
    <dbReference type="NCBI Taxonomy" id="614101"/>
    <lineage>
        <taxon>Eukaryota</taxon>
        <taxon>Metazoa</taxon>
        <taxon>Ecdysozoa</taxon>
        <taxon>Arthropoda</taxon>
        <taxon>Hexapoda</taxon>
        <taxon>Insecta</taxon>
        <taxon>Pterygota</taxon>
        <taxon>Neoptera</taxon>
        <taxon>Polyneoptera</taxon>
        <taxon>Phasmatodea</taxon>
        <taxon>Verophasmatodea</taxon>
        <taxon>Anareolatae</taxon>
        <taxon>Phasmatidae</taxon>
        <taxon>Eurycanthinae</taxon>
        <taxon>Dryococelus</taxon>
    </lineage>
</organism>
<evidence type="ECO:0000256" key="5">
    <source>
        <dbReference type="ARBA" id="ARBA00022989"/>
    </source>
</evidence>
<dbReference type="SMART" id="SM00112">
    <property type="entry name" value="CA"/>
    <property type="match status" value="3"/>
</dbReference>
<feature type="domain" description="Cadherin" evidence="9">
    <location>
        <begin position="439"/>
        <end position="536"/>
    </location>
</feature>
<feature type="domain" description="Cadherin" evidence="9">
    <location>
        <begin position="247"/>
        <end position="438"/>
    </location>
</feature>
<keyword evidence="4 7" id="KW-0106">Calcium</keyword>
<sequence>MGGKITLRRVHHFSIDSTAMFGGRADETLFNAIIFSDAFTISFCRSIVTTHNGNISSKFPYSVSGCRFPQQEYSAEIYENEPAGKYVTHVQARSMSSLLFELVDGGRDAFSINPSSGVIATTRQLDYEQRRFYNITVQATNMWLECSPPTKASRVRFPARSYPDFRTRESCRTMPLVGRFSWASPISRRPCIPMLLDNHLASPSSDLKTFLLRAVQISPLRSSAGVGRRCAVSVHVLDRNDNAPRFPKTTYNVEVSESLPPGSLLLLDGRTPLVVAADDADSGPNGVVVHSIVEGRAAKMFHVHPRTGECSTCTRAQVSELARPRGLSTLLKRAAMPRCSTCTRAQVSELARPRGKARALTWPLHAQEAASTAIQKSSALVSLQKSAVRTAGTLDREAAPQLVFHVTAEDRGRPRLRSQHPAEVQVTLLDHDDCAPVFVRPRYRGVVALPAHPGVYVVKVSAVDRDTSGREPRYDVVDGDPGGAFALDPASGLLTVARPAAVAPRRHSLHVRASDGRLSTIAQVDVFSVASDDPSFRYDSSLLRTPFTVIACSRTDQTLPTRGPTVAERLARSPPTKANRVQSPAGSPDFRRWESCRTIPLVGGFSRGFPISPAR</sequence>
<keyword evidence="6" id="KW-0472">Membrane</keyword>
<dbReference type="CDD" id="cd11304">
    <property type="entry name" value="Cadherin_repeat"/>
    <property type="match status" value="3"/>
</dbReference>
<evidence type="ECO:0000313" key="11">
    <source>
        <dbReference type="Proteomes" id="UP001159363"/>
    </source>
</evidence>
<keyword evidence="2" id="KW-0812">Transmembrane</keyword>
<evidence type="ECO:0000256" key="7">
    <source>
        <dbReference type="PROSITE-ProRule" id="PRU00043"/>
    </source>
</evidence>
<proteinExistence type="predicted"/>
<comment type="subcellular location">
    <subcellularLocation>
        <location evidence="1">Membrane</location>
    </subcellularLocation>
</comment>
<evidence type="ECO:0000256" key="4">
    <source>
        <dbReference type="ARBA" id="ARBA00022837"/>
    </source>
</evidence>
<dbReference type="PROSITE" id="PS00232">
    <property type="entry name" value="CADHERIN_1"/>
    <property type="match status" value="1"/>
</dbReference>
<dbReference type="PANTHER" id="PTHR24026">
    <property type="entry name" value="FAT ATYPICAL CADHERIN-RELATED"/>
    <property type="match status" value="1"/>
</dbReference>
<feature type="region of interest" description="Disordered" evidence="8">
    <location>
        <begin position="570"/>
        <end position="589"/>
    </location>
</feature>
<evidence type="ECO:0000313" key="10">
    <source>
        <dbReference type="EMBL" id="KAJ8891557.1"/>
    </source>
</evidence>
<dbReference type="InterPro" id="IPR020894">
    <property type="entry name" value="Cadherin_CS"/>
</dbReference>
<dbReference type="EMBL" id="JARBHB010000002">
    <property type="protein sequence ID" value="KAJ8891557.1"/>
    <property type="molecule type" value="Genomic_DNA"/>
</dbReference>
<evidence type="ECO:0000256" key="3">
    <source>
        <dbReference type="ARBA" id="ARBA00022737"/>
    </source>
</evidence>
<evidence type="ECO:0000256" key="8">
    <source>
        <dbReference type="SAM" id="MobiDB-lite"/>
    </source>
</evidence>
<dbReference type="Gene3D" id="2.60.40.60">
    <property type="entry name" value="Cadherins"/>
    <property type="match status" value="4"/>
</dbReference>